<gene>
    <name evidence="6" type="ORF">BQ4739_LOCUS4720</name>
</gene>
<keyword evidence="7" id="KW-1185">Reference proteome</keyword>
<proteinExistence type="inferred from homology"/>
<evidence type="ECO:0000256" key="1">
    <source>
        <dbReference type="ARBA" id="ARBA00007102"/>
    </source>
</evidence>
<dbReference type="SUPFAM" id="SSF54999">
    <property type="entry name" value="Ribosomal protein S10"/>
    <property type="match status" value="1"/>
</dbReference>
<dbReference type="EMBL" id="FNXT01000374">
    <property type="protein sequence ID" value="SZX64199.1"/>
    <property type="molecule type" value="Genomic_DNA"/>
</dbReference>
<name>A0A383VHB8_TETOB</name>
<dbReference type="Proteomes" id="UP000256970">
    <property type="component" value="Unassembled WGS sequence"/>
</dbReference>
<dbReference type="InterPro" id="IPR001848">
    <property type="entry name" value="Ribosomal_uS10"/>
</dbReference>
<dbReference type="PANTHER" id="PTHR11700">
    <property type="entry name" value="30S RIBOSOMAL PROTEIN S10 FAMILY MEMBER"/>
    <property type="match status" value="1"/>
</dbReference>
<dbReference type="GO" id="GO:0005840">
    <property type="term" value="C:ribosome"/>
    <property type="evidence" value="ECO:0007669"/>
    <property type="project" value="UniProtKB-KW"/>
</dbReference>
<evidence type="ECO:0000256" key="3">
    <source>
        <dbReference type="ARBA" id="ARBA00023274"/>
    </source>
</evidence>
<dbReference type="InterPro" id="IPR036838">
    <property type="entry name" value="Ribosomal_uS10_dom_sf"/>
</dbReference>
<dbReference type="InterPro" id="IPR027486">
    <property type="entry name" value="Ribosomal_uS10_dom"/>
</dbReference>
<dbReference type="Gene3D" id="3.30.70.600">
    <property type="entry name" value="Ribosomal protein S10 domain"/>
    <property type="match status" value="1"/>
</dbReference>
<keyword evidence="2" id="KW-0689">Ribosomal protein</keyword>
<evidence type="ECO:0000313" key="6">
    <source>
        <dbReference type="EMBL" id="SZX64199.1"/>
    </source>
</evidence>
<dbReference type="GO" id="GO:0003735">
    <property type="term" value="F:structural constituent of ribosome"/>
    <property type="evidence" value="ECO:0007669"/>
    <property type="project" value="InterPro"/>
</dbReference>
<feature type="domain" description="Small ribosomal subunit protein uS10" evidence="5">
    <location>
        <begin position="93"/>
        <end position="214"/>
    </location>
</feature>
<dbReference type="STRING" id="3088.A0A383VHB8"/>
<organism evidence="6 7">
    <name type="scientific">Tetradesmus obliquus</name>
    <name type="common">Green alga</name>
    <name type="synonym">Acutodesmus obliquus</name>
    <dbReference type="NCBI Taxonomy" id="3088"/>
    <lineage>
        <taxon>Eukaryota</taxon>
        <taxon>Viridiplantae</taxon>
        <taxon>Chlorophyta</taxon>
        <taxon>core chlorophytes</taxon>
        <taxon>Chlorophyceae</taxon>
        <taxon>CS clade</taxon>
        <taxon>Sphaeropleales</taxon>
        <taxon>Scenedesmaceae</taxon>
        <taxon>Tetradesmus</taxon>
    </lineage>
</organism>
<evidence type="ECO:0000256" key="2">
    <source>
        <dbReference type="ARBA" id="ARBA00022980"/>
    </source>
</evidence>
<accession>A0A383VHB8</accession>
<dbReference type="Pfam" id="PF00338">
    <property type="entry name" value="Ribosomal_S10"/>
    <property type="match status" value="1"/>
</dbReference>
<evidence type="ECO:0000259" key="5">
    <source>
        <dbReference type="SMART" id="SM01403"/>
    </source>
</evidence>
<feature type="region of interest" description="Disordered" evidence="4">
    <location>
        <begin position="51"/>
        <end position="85"/>
    </location>
</feature>
<keyword evidence="3" id="KW-0687">Ribonucleoprotein</keyword>
<dbReference type="GO" id="GO:1990904">
    <property type="term" value="C:ribonucleoprotein complex"/>
    <property type="evidence" value="ECO:0007669"/>
    <property type="project" value="UniProtKB-KW"/>
</dbReference>
<sequence>MSLVRIARLALLSQQQQQASACLALQQLLPAAAGAQHRLYQAASVAHASSTDAGADDQADASQQYRRAAAGRPQELSWSPQRSLPPASHYAVKVTVKAHDLKFLKLASTVIRDLLLVHFAPKSSEVLPPGWKKGDTGVPYVKLAMPIGDAAVPTKRKHWTVIRGPHVHKTSREQFARITQTRVITYATNNASELAWFLDSLKLYKFIGVELLVKVTSSSHLLPTTAAQQAAADTPLLATHKQRFAHLFGAAAPADPQQQQQQQEADSSSYAALQQSLQGLRQSMHQQLMQQRLKLSGVQNYGRWQETADGRQAAAAAAAAAGGPLSALPQSAAAAEMPGRQLADAVAQQLQGSNMVAAADAAAAESSGDGQQQQQQLALAAAIDKAMLQLKLDVLDRHKLFPYLMAFYQPGQQQLPAAEWMHAMLKYGKVRQAEVASSQAAAGLTAYQQLGQANHALLLLLLQQWHGAADAASRRELALPDEQRLQTMLPADNKGSADS</sequence>
<dbReference type="GO" id="GO:0006412">
    <property type="term" value="P:translation"/>
    <property type="evidence" value="ECO:0007669"/>
    <property type="project" value="InterPro"/>
</dbReference>
<evidence type="ECO:0000313" key="7">
    <source>
        <dbReference type="Proteomes" id="UP000256970"/>
    </source>
</evidence>
<reference evidence="6 7" key="1">
    <citation type="submission" date="2016-10" db="EMBL/GenBank/DDBJ databases">
        <authorList>
            <person name="Cai Z."/>
        </authorList>
    </citation>
    <scope>NUCLEOTIDE SEQUENCE [LARGE SCALE GENOMIC DNA]</scope>
</reference>
<protein>
    <recommendedName>
        <fullName evidence="5">Small ribosomal subunit protein uS10 domain-containing protein</fullName>
    </recommendedName>
</protein>
<dbReference type="AlphaFoldDB" id="A0A383VHB8"/>
<dbReference type="SMART" id="SM01403">
    <property type="entry name" value="Ribosomal_S10"/>
    <property type="match status" value="1"/>
</dbReference>
<feature type="compositionally biased region" description="Low complexity" evidence="4">
    <location>
        <begin position="60"/>
        <end position="70"/>
    </location>
</feature>
<evidence type="ECO:0000256" key="4">
    <source>
        <dbReference type="SAM" id="MobiDB-lite"/>
    </source>
</evidence>
<comment type="similarity">
    <text evidence="1">Belongs to the universal ribosomal protein uS10 family.</text>
</comment>